<reference evidence="1" key="1">
    <citation type="journal article" date="2021" name="New Phytol.">
        <title>Evolutionary innovations through gain and loss of genes in the ectomycorrhizal Boletales.</title>
        <authorList>
            <person name="Wu G."/>
            <person name="Miyauchi S."/>
            <person name="Morin E."/>
            <person name="Kuo A."/>
            <person name="Drula E."/>
            <person name="Varga T."/>
            <person name="Kohler A."/>
            <person name="Feng B."/>
            <person name="Cao Y."/>
            <person name="Lipzen A."/>
            <person name="Daum C."/>
            <person name="Hundley H."/>
            <person name="Pangilinan J."/>
            <person name="Johnson J."/>
            <person name="Barry K."/>
            <person name="LaButti K."/>
            <person name="Ng V."/>
            <person name="Ahrendt S."/>
            <person name="Min B."/>
            <person name="Choi I.G."/>
            <person name="Park H."/>
            <person name="Plett J.M."/>
            <person name="Magnuson J."/>
            <person name="Spatafora J.W."/>
            <person name="Nagy L.G."/>
            <person name="Henrissat B."/>
            <person name="Grigoriev I.V."/>
            <person name="Yang Z.L."/>
            <person name="Xu J."/>
            <person name="Martin F.M."/>
        </authorList>
    </citation>
    <scope>NUCLEOTIDE SEQUENCE</scope>
    <source>
        <strain evidence="1">ATCC 28755</strain>
    </source>
</reference>
<dbReference type="EMBL" id="MU267998">
    <property type="protein sequence ID" value="KAH7906595.1"/>
    <property type="molecule type" value="Genomic_DNA"/>
</dbReference>
<proteinExistence type="predicted"/>
<evidence type="ECO:0000313" key="1">
    <source>
        <dbReference type="EMBL" id="KAH7906595.1"/>
    </source>
</evidence>
<gene>
    <name evidence="1" type="ORF">BJ138DRAFT_1162275</name>
</gene>
<organism evidence="1 2">
    <name type="scientific">Hygrophoropsis aurantiaca</name>
    <dbReference type="NCBI Taxonomy" id="72124"/>
    <lineage>
        <taxon>Eukaryota</taxon>
        <taxon>Fungi</taxon>
        <taxon>Dikarya</taxon>
        <taxon>Basidiomycota</taxon>
        <taxon>Agaricomycotina</taxon>
        <taxon>Agaricomycetes</taxon>
        <taxon>Agaricomycetidae</taxon>
        <taxon>Boletales</taxon>
        <taxon>Coniophorineae</taxon>
        <taxon>Hygrophoropsidaceae</taxon>
        <taxon>Hygrophoropsis</taxon>
    </lineage>
</organism>
<accession>A0ACB7ZZB3</accession>
<evidence type="ECO:0000313" key="2">
    <source>
        <dbReference type="Proteomes" id="UP000790377"/>
    </source>
</evidence>
<name>A0ACB7ZZB3_9AGAM</name>
<keyword evidence="2" id="KW-1185">Reference proteome</keyword>
<sequence length="703" mass="79436">MAASGSSIASSPVKRTGDSSMKHGVLSSASRNRQEDEEEVISTWIGPMPVAEFMEEYMACQDLEPIQDASEVFTSLWQNGPPTEKILEENFINILDTSGRFPGFKLVNTSYHPDKNTGLKPDACVYTADHDESGKRADFRTLDMFLEFKASNGHDLFNDRGASYEDFCTSDDTKVDRRGQIIGYAAETSAKQHRTHVFSASITGKFARLFRWDRSGTAVTERFDYREQPALLLDFFRRYSRMSRTARGYDPTIRLATPEEEASTLAALAKEGYEDRIDPKYPTTVLEIYDLVEKEKKYFYVGRPEVEPSSLVGRATKAYIAVDAKTLAVVFLKDCWRVTSPGMEKEGDTLRKLNKAGVRHIPTLLCSGDVGGDNAQTTKSYNLINKSWRIGIRKLTPHTHYRQAVNVVGRTVHKVESSRQLVTVIYHAFIAHRDAFELCRILHRDVSAGNVLIDRDGGGILNDWDMSKDIGTLVARQHDRTGTWLYMSSRILKNPEKPHEIQDDMESFVHVLIYIALIYTPNTVTGRSSLGDLISDIYYEATRRQDGTYIGGRLKGVSFTDRWIPKQVVFHCEPVQRLVRKLVRFCRTWNEHCADVAAESDDEGTSASQRKIDAERRLNALDFKDHKSMTNFLASIVDLPDDQWPKGEKIEEKALQLKHKQLGILSKTKTKTSFKRGLESTGGSEVSKKSKRSRSTPSSVSRT</sequence>
<protein>
    <submittedName>
        <fullName evidence="1">Uncharacterized protein</fullName>
    </submittedName>
</protein>
<dbReference type="Proteomes" id="UP000790377">
    <property type="component" value="Unassembled WGS sequence"/>
</dbReference>
<comment type="caution">
    <text evidence="1">The sequence shown here is derived from an EMBL/GenBank/DDBJ whole genome shotgun (WGS) entry which is preliminary data.</text>
</comment>